<evidence type="ECO:0008006" key="4">
    <source>
        <dbReference type="Google" id="ProtNLM"/>
    </source>
</evidence>
<dbReference type="Proteomes" id="UP001610334">
    <property type="component" value="Unassembled WGS sequence"/>
</dbReference>
<feature type="region of interest" description="Disordered" evidence="1">
    <location>
        <begin position="200"/>
        <end position="220"/>
    </location>
</feature>
<keyword evidence="3" id="KW-1185">Reference proteome</keyword>
<sequence>MPLPASLSHPQITQSTPIESPRKQKCTQAHSPSMRMESVSIPQARPYHHQDYHHQDAQDDDNSAKGILRKVPCLSCAQSSWVIADDGYPIGPQPCCRPRAGLKCTRCTLFDKPCLPIPGPFVAEIVRLRQEPDDDSDPVAATRSWTRRVQRFLHTANKEPEMLRLMRSLLDHTFELRNDIRQAYNIGTRLPESAKIVWPIMDGTENEESSTESEEEPTET</sequence>
<reference evidence="2 3" key="1">
    <citation type="submission" date="2024-07" db="EMBL/GenBank/DDBJ databases">
        <title>Section-level genome sequencing and comparative genomics of Aspergillus sections Usti and Cavernicolus.</title>
        <authorList>
            <consortium name="Lawrence Berkeley National Laboratory"/>
            <person name="Nybo J.L."/>
            <person name="Vesth T.C."/>
            <person name="Theobald S."/>
            <person name="Frisvad J.C."/>
            <person name="Larsen T.O."/>
            <person name="Kjaerboelling I."/>
            <person name="Rothschild-Mancinelli K."/>
            <person name="Lyhne E.K."/>
            <person name="Kogle M.E."/>
            <person name="Barry K."/>
            <person name="Clum A."/>
            <person name="Na H."/>
            <person name="Ledsgaard L."/>
            <person name="Lin J."/>
            <person name="Lipzen A."/>
            <person name="Kuo A."/>
            <person name="Riley R."/>
            <person name="Mondo S."/>
            <person name="Labutti K."/>
            <person name="Haridas S."/>
            <person name="Pangalinan J."/>
            <person name="Salamov A.A."/>
            <person name="Simmons B.A."/>
            <person name="Magnuson J.K."/>
            <person name="Chen J."/>
            <person name="Drula E."/>
            <person name="Henrissat B."/>
            <person name="Wiebenga A."/>
            <person name="Lubbers R.J."/>
            <person name="Gomes A.C."/>
            <person name="Makela M.R."/>
            <person name="Stajich J."/>
            <person name="Grigoriev I.V."/>
            <person name="Mortensen U.H."/>
            <person name="De Vries R.P."/>
            <person name="Baker S.E."/>
            <person name="Andersen M.R."/>
        </authorList>
    </citation>
    <scope>NUCLEOTIDE SEQUENCE [LARGE SCALE GENOMIC DNA]</scope>
    <source>
        <strain evidence="2 3">CBS 588.65</strain>
    </source>
</reference>
<feature type="compositionally biased region" description="Polar residues" evidence="1">
    <location>
        <begin position="8"/>
        <end position="18"/>
    </location>
</feature>
<dbReference type="EMBL" id="JBFXLT010000019">
    <property type="protein sequence ID" value="KAL2817144.1"/>
    <property type="molecule type" value="Genomic_DNA"/>
</dbReference>
<accession>A0ABR4HNT1</accession>
<name>A0ABR4HNT1_9EURO</name>
<feature type="region of interest" description="Disordered" evidence="1">
    <location>
        <begin position="1"/>
        <end position="38"/>
    </location>
</feature>
<gene>
    <name evidence="2" type="ORF">BJX63DRAFT_429863</name>
</gene>
<organism evidence="2 3">
    <name type="scientific">Aspergillus granulosus</name>
    <dbReference type="NCBI Taxonomy" id="176169"/>
    <lineage>
        <taxon>Eukaryota</taxon>
        <taxon>Fungi</taxon>
        <taxon>Dikarya</taxon>
        <taxon>Ascomycota</taxon>
        <taxon>Pezizomycotina</taxon>
        <taxon>Eurotiomycetes</taxon>
        <taxon>Eurotiomycetidae</taxon>
        <taxon>Eurotiales</taxon>
        <taxon>Aspergillaceae</taxon>
        <taxon>Aspergillus</taxon>
        <taxon>Aspergillus subgen. Nidulantes</taxon>
    </lineage>
</organism>
<proteinExistence type="predicted"/>
<comment type="caution">
    <text evidence="2">The sequence shown here is derived from an EMBL/GenBank/DDBJ whole genome shotgun (WGS) entry which is preliminary data.</text>
</comment>
<protein>
    <recommendedName>
        <fullName evidence="4">Zn(2)-C6 fungal-type domain-containing protein</fullName>
    </recommendedName>
</protein>
<evidence type="ECO:0000313" key="3">
    <source>
        <dbReference type="Proteomes" id="UP001610334"/>
    </source>
</evidence>
<feature type="compositionally biased region" description="Acidic residues" evidence="1">
    <location>
        <begin position="204"/>
        <end position="220"/>
    </location>
</feature>
<evidence type="ECO:0000256" key="1">
    <source>
        <dbReference type="SAM" id="MobiDB-lite"/>
    </source>
</evidence>
<evidence type="ECO:0000313" key="2">
    <source>
        <dbReference type="EMBL" id="KAL2817144.1"/>
    </source>
</evidence>